<proteinExistence type="predicted"/>
<dbReference type="PANTHER" id="PTHR15160">
    <property type="entry name" value="VON HIPPEL-LINDAU PROTEIN"/>
    <property type="match status" value="1"/>
</dbReference>
<dbReference type="InterPro" id="IPR036104">
    <property type="entry name" value="BFN_sf"/>
</dbReference>
<dbReference type="PANTHER" id="PTHR15160:SF1">
    <property type="entry name" value="VON HIPPEL-LINDAU DISEASE TUMOR SUPPRESSOR"/>
    <property type="match status" value="1"/>
</dbReference>
<accession>X1IRQ9</accession>
<dbReference type="SUPFAM" id="SSF103256">
    <property type="entry name" value="Hypothetical protein TM0160"/>
    <property type="match status" value="1"/>
</dbReference>
<dbReference type="AlphaFoldDB" id="X1IRQ9"/>
<name>X1IRQ9_9ZZZZ</name>
<sequence>MIEMELIRILMNEKRGEQMVVLREKAGKRTLPIIIGIPEASAIKLKISGIRTPRPMTHDLLKNIIEQLGATLKEVIIDRLQENTFYAKLVLNGTKDKTVLVDARPSDSIALALRAGCPIFATENLLNQVGTLDGS</sequence>
<dbReference type="Gene3D" id="3.10.690.10">
    <property type="entry name" value="Bifunctional nuclease domain"/>
    <property type="match status" value="1"/>
</dbReference>
<evidence type="ECO:0000259" key="1">
    <source>
        <dbReference type="PROSITE" id="PS51658"/>
    </source>
</evidence>
<dbReference type="Pfam" id="PF02577">
    <property type="entry name" value="BFN_dom"/>
    <property type="match status" value="1"/>
</dbReference>
<organism evidence="2">
    <name type="scientific">marine sediment metagenome</name>
    <dbReference type="NCBI Taxonomy" id="412755"/>
    <lineage>
        <taxon>unclassified sequences</taxon>
        <taxon>metagenomes</taxon>
        <taxon>ecological metagenomes</taxon>
    </lineage>
</organism>
<dbReference type="GO" id="GO:0004518">
    <property type="term" value="F:nuclease activity"/>
    <property type="evidence" value="ECO:0007669"/>
    <property type="project" value="InterPro"/>
</dbReference>
<feature type="domain" description="BFN" evidence="1">
    <location>
        <begin position="1"/>
        <end position="133"/>
    </location>
</feature>
<dbReference type="PROSITE" id="PS51658">
    <property type="entry name" value="BFN"/>
    <property type="match status" value="1"/>
</dbReference>
<evidence type="ECO:0000313" key="2">
    <source>
        <dbReference type="EMBL" id="GAH68789.1"/>
    </source>
</evidence>
<protein>
    <recommendedName>
        <fullName evidence="1">BFN domain-containing protein</fullName>
    </recommendedName>
</protein>
<comment type="caution">
    <text evidence="2">The sequence shown here is derived from an EMBL/GenBank/DDBJ whole genome shotgun (WGS) entry which is preliminary data.</text>
</comment>
<reference evidence="2" key="1">
    <citation type="journal article" date="2014" name="Front. Microbiol.">
        <title>High frequency of phylogenetically diverse reductive dehalogenase-homologous genes in deep subseafloor sedimentary metagenomes.</title>
        <authorList>
            <person name="Kawai M."/>
            <person name="Futagami T."/>
            <person name="Toyoda A."/>
            <person name="Takaki Y."/>
            <person name="Nishi S."/>
            <person name="Hori S."/>
            <person name="Arai W."/>
            <person name="Tsubouchi T."/>
            <person name="Morono Y."/>
            <person name="Uchiyama I."/>
            <person name="Ito T."/>
            <person name="Fujiyama A."/>
            <person name="Inagaki F."/>
            <person name="Takami H."/>
        </authorList>
    </citation>
    <scope>NUCLEOTIDE SEQUENCE</scope>
    <source>
        <strain evidence="2">Expedition CK06-06</strain>
    </source>
</reference>
<gene>
    <name evidence="2" type="ORF">S03H2_47061</name>
</gene>
<dbReference type="InterPro" id="IPR003729">
    <property type="entry name" value="Bi_nuclease_dom"/>
</dbReference>
<dbReference type="EMBL" id="BARU01029600">
    <property type="protein sequence ID" value="GAH68789.1"/>
    <property type="molecule type" value="Genomic_DNA"/>
</dbReference>